<dbReference type="Gene3D" id="3.40.50.1000">
    <property type="entry name" value="HAD superfamily/HAD-like"/>
    <property type="match status" value="1"/>
</dbReference>
<feature type="domain" description="PNK FHA" evidence="7">
    <location>
        <begin position="5"/>
        <end position="70"/>
    </location>
</feature>
<dbReference type="SUPFAM" id="SSF56784">
    <property type="entry name" value="HAD-like"/>
    <property type="match status" value="1"/>
</dbReference>
<accession>A0AAV2AUN4</accession>
<dbReference type="Proteomes" id="UP001497382">
    <property type="component" value="Unassembled WGS sequence"/>
</dbReference>
<dbReference type="GO" id="GO:0046403">
    <property type="term" value="F:polynucleotide 3'-phosphatase activity"/>
    <property type="evidence" value="ECO:0007669"/>
    <property type="project" value="InterPro"/>
</dbReference>
<evidence type="ECO:0000256" key="1">
    <source>
        <dbReference type="ARBA" id="ARBA00004123"/>
    </source>
</evidence>
<dbReference type="NCBIfam" id="TIGR01664">
    <property type="entry name" value="DNA-3'-Pase"/>
    <property type="match status" value="1"/>
</dbReference>
<evidence type="ECO:0000256" key="2">
    <source>
        <dbReference type="ARBA" id="ARBA00022763"/>
    </source>
</evidence>
<evidence type="ECO:0000256" key="4">
    <source>
        <dbReference type="ARBA" id="ARBA00023204"/>
    </source>
</evidence>
<feature type="compositionally biased region" description="Low complexity" evidence="6">
    <location>
        <begin position="133"/>
        <end position="151"/>
    </location>
</feature>
<keyword evidence="2" id="KW-0227">DNA damage</keyword>
<dbReference type="NCBIfam" id="TIGR01662">
    <property type="entry name" value="HAD-SF-IIIA"/>
    <property type="match status" value="1"/>
</dbReference>
<dbReference type="FunFam" id="3.40.50.300:FF:000737">
    <property type="entry name" value="Bifunctional polynucleotide phosphatase/kinase"/>
    <property type="match status" value="1"/>
</dbReference>
<keyword evidence="5" id="KW-0539">Nucleus</keyword>
<gene>
    <name evidence="8" type="ORF">LARSCL_LOCUS14421</name>
</gene>
<dbReference type="InterPro" id="IPR008984">
    <property type="entry name" value="SMAD_FHA_dom_sf"/>
</dbReference>
<proteinExistence type="predicted"/>
<dbReference type="GO" id="GO:0046404">
    <property type="term" value="F:ATP-dependent polydeoxyribonucleotide 5'-hydroxyl-kinase activity"/>
    <property type="evidence" value="ECO:0007669"/>
    <property type="project" value="InterPro"/>
</dbReference>
<dbReference type="InterPro" id="IPR023214">
    <property type="entry name" value="HAD_sf"/>
</dbReference>
<dbReference type="EMBL" id="CAXIEN010000208">
    <property type="protein sequence ID" value="CAL1286759.1"/>
    <property type="molecule type" value="Genomic_DNA"/>
</dbReference>
<dbReference type="InterPro" id="IPR006550">
    <property type="entry name" value="PNKP"/>
</dbReference>
<dbReference type="GO" id="GO:0005634">
    <property type="term" value="C:nucleus"/>
    <property type="evidence" value="ECO:0007669"/>
    <property type="project" value="UniProtKB-SubCell"/>
</dbReference>
<evidence type="ECO:0000313" key="8">
    <source>
        <dbReference type="EMBL" id="CAL1286759.1"/>
    </source>
</evidence>
<dbReference type="SUPFAM" id="SSF49879">
    <property type="entry name" value="SMAD/FHA domain"/>
    <property type="match status" value="1"/>
</dbReference>
<dbReference type="InterPro" id="IPR041388">
    <property type="entry name" value="FHA_2"/>
</dbReference>
<protein>
    <recommendedName>
        <fullName evidence="7">PNK FHA domain-containing protein</fullName>
    </recommendedName>
</protein>
<dbReference type="Gene3D" id="3.40.50.300">
    <property type="entry name" value="P-loop containing nucleotide triphosphate hydrolases"/>
    <property type="match status" value="1"/>
</dbReference>
<comment type="caution">
    <text evidence="8">The sequence shown here is derived from an EMBL/GenBank/DDBJ whole genome shotgun (WGS) entry which is preliminary data.</text>
</comment>
<dbReference type="NCBIfam" id="TIGR01663">
    <property type="entry name" value="PNK-3'Pase"/>
    <property type="match status" value="1"/>
</dbReference>
<evidence type="ECO:0000256" key="6">
    <source>
        <dbReference type="SAM" id="MobiDB-lite"/>
    </source>
</evidence>
<organism evidence="8 9">
    <name type="scientific">Larinioides sclopetarius</name>
    <dbReference type="NCBI Taxonomy" id="280406"/>
    <lineage>
        <taxon>Eukaryota</taxon>
        <taxon>Metazoa</taxon>
        <taxon>Ecdysozoa</taxon>
        <taxon>Arthropoda</taxon>
        <taxon>Chelicerata</taxon>
        <taxon>Arachnida</taxon>
        <taxon>Araneae</taxon>
        <taxon>Araneomorphae</taxon>
        <taxon>Entelegynae</taxon>
        <taxon>Araneoidea</taxon>
        <taxon>Araneidae</taxon>
        <taxon>Larinioides</taxon>
    </lineage>
</organism>
<dbReference type="InterPro" id="IPR006549">
    <property type="entry name" value="HAD-SF_hydro_IIIA"/>
</dbReference>
<evidence type="ECO:0000313" key="9">
    <source>
        <dbReference type="Proteomes" id="UP001497382"/>
    </source>
</evidence>
<dbReference type="CDD" id="cd01625">
    <property type="entry name" value="HAD_PNP"/>
    <property type="match status" value="1"/>
</dbReference>
<dbReference type="Pfam" id="PF08645">
    <property type="entry name" value="PNK3P"/>
    <property type="match status" value="1"/>
</dbReference>
<dbReference type="InterPro" id="IPR006551">
    <property type="entry name" value="Polynucleotide_phosphatase"/>
</dbReference>
<dbReference type="Pfam" id="PF17913">
    <property type="entry name" value="FHA_2"/>
    <property type="match status" value="1"/>
</dbReference>
<feature type="region of interest" description="Disordered" evidence="6">
    <location>
        <begin position="107"/>
        <end position="182"/>
    </location>
</feature>
<keyword evidence="9" id="KW-1185">Reference proteome</keyword>
<dbReference type="GO" id="GO:0003690">
    <property type="term" value="F:double-stranded DNA binding"/>
    <property type="evidence" value="ECO:0007669"/>
    <property type="project" value="TreeGrafter"/>
</dbReference>
<dbReference type="InterPro" id="IPR027417">
    <property type="entry name" value="P-loop_NTPase"/>
</dbReference>
<dbReference type="Gene3D" id="2.60.200.20">
    <property type="match status" value="1"/>
</dbReference>
<dbReference type="InterPro" id="IPR013954">
    <property type="entry name" value="PNK3P"/>
</dbReference>
<dbReference type="CDD" id="cd22716">
    <property type="entry name" value="FHA_APTX_PNKP"/>
    <property type="match status" value="1"/>
</dbReference>
<name>A0AAV2AUN4_9ARAC</name>
<evidence type="ECO:0000256" key="3">
    <source>
        <dbReference type="ARBA" id="ARBA00022801"/>
    </source>
</evidence>
<feature type="compositionally biased region" description="Basic and acidic residues" evidence="6">
    <location>
        <begin position="163"/>
        <end position="182"/>
    </location>
</feature>
<comment type="subcellular location">
    <subcellularLocation>
        <location evidence="1">Nucleus</location>
    </subcellularLocation>
</comment>
<dbReference type="PANTHER" id="PTHR12083:SF9">
    <property type="entry name" value="BIFUNCTIONAL POLYNUCLEOTIDE PHOSPHATASE_KINASE"/>
    <property type="match status" value="1"/>
</dbReference>
<dbReference type="FunFam" id="3.40.50.1000:FF:000078">
    <property type="entry name" value="Bifunctional polynucleotide phosphatase/kinase"/>
    <property type="match status" value="1"/>
</dbReference>
<dbReference type="AlphaFoldDB" id="A0AAV2AUN4"/>
<dbReference type="InterPro" id="IPR036412">
    <property type="entry name" value="HAD-like_sf"/>
</dbReference>
<keyword evidence="4" id="KW-0234">DNA repair</keyword>
<keyword evidence="3" id="KW-0378">Hydrolase</keyword>
<dbReference type="Pfam" id="PF13671">
    <property type="entry name" value="AAA_33"/>
    <property type="match status" value="1"/>
</dbReference>
<evidence type="ECO:0000259" key="7">
    <source>
        <dbReference type="Pfam" id="PF17913"/>
    </source>
</evidence>
<reference evidence="8 9" key="1">
    <citation type="submission" date="2024-04" db="EMBL/GenBank/DDBJ databases">
        <authorList>
            <person name="Rising A."/>
            <person name="Reimegard J."/>
            <person name="Sonavane S."/>
            <person name="Akerstrom W."/>
            <person name="Nylinder S."/>
            <person name="Hedman E."/>
            <person name="Kallberg Y."/>
        </authorList>
    </citation>
    <scope>NUCLEOTIDE SEQUENCE [LARGE SCALE GENOMIC DNA]</scope>
</reference>
<dbReference type="GO" id="GO:0006281">
    <property type="term" value="P:DNA repair"/>
    <property type="evidence" value="ECO:0007669"/>
    <property type="project" value="UniProtKB-KW"/>
</dbReference>
<sequence>MVKQCILRSRNYKFRDVLLPDQVPVIIGRGPQTKIRERRCSKNQVKITADYAERKAVIHQLGPNPSEVENKLLVCDTETEISDGASVNLLENDLKFTLEFLDTEDNSRNKHKNLSKTSLDNTPKKLKIENSSRNENGFSSSSFQDSAPSTSYIGVNSEDELSSEQRENTEAKEAQDAKSEMESLQKTVMNAFNSLSTEDRWEEYDHSKILIFTPAGLKPQQKIAAFDLDHTIISTQSGRVFPTNIDDWKIMYAEIPGRLKKLHGEGYKIVIFTNQKGISRGRTSSTDFKKKVQRIVQKLGVPIQAMVSTGSGKYRKPNTGMWDYFVQKCNQGMPVDIESSLYVGDAAGRPDGWAPKKKKDFSCADRLFALNVGLKFSTPEEFFLGQKPASYKMPVFDPRNLKATPLAVKLQPPPTEELNADNIISTSPEVIVFVGFPAAGKSHFAKTYLVPKGYVHINRDTLGSWQKCVTECTKALSRGQKVVIDNTNPDLESRIRYIEVAKKFNVPCRCFLFHCSIEQAKHNNVFRELQVPDEKHVAVNDMVLNSYKSKYKEPSMREGYSALVKVNFVPKFRSKQEEKLFRKFLIEK</sequence>
<feature type="compositionally biased region" description="Basic and acidic residues" evidence="6">
    <location>
        <begin position="122"/>
        <end position="132"/>
    </location>
</feature>
<dbReference type="PANTHER" id="PTHR12083">
    <property type="entry name" value="BIFUNCTIONAL POLYNUCLEOTIDE PHOSPHATASE/KINASE"/>
    <property type="match status" value="1"/>
</dbReference>
<evidence type="ECO:0000256" key="5">
    <source>
        <dbReference type="ARBA" id="ARBA00023242"/>
    </source>
</evidence>
<dbReference type="SUPFAM" id="SSF52540">
    <property type="entry name" value="P-loop containing nucleoside triphosphate hydrolases"/>
    <property type="match status" value="1"/>
</dbReference>